<protein>
    <recommendedName>
        <fullName evidence="1">FAS1-like dehydratase domain-containing protein</fullName>
    </recommendedName>
</protein>
<dbReference type="Proteomes" id="UP000006281">
    <property type="component" value="Chromosome"/>
</dbReference>
<dbReference type="SUPFAM" id="SSF54637">
    <property type="entry name" value="Thioesterase/thiol ester dehydrase-isomerase"/>
    <property type="match status" value="1"/>
</dbReference>
<dbReference type="Gene3D" id="3.10.129.10">
    <property type="entry name" value="Hotdog Thioesterase"/>
    <property type="match status" value="1"/>
</dbReference>
<accession>K0JXH8</accession>
<dbReference type="InterPro" id="IPR039569">
    <property type="entry name" value="FAS1-like_DH_region"/>
</dbReference>
<dbReference type="EMBL" id="HE804045">
    <property type="protein sequence ID" value="CCH29449.1"/>
    <property type="molecule type" value="Genomic_DNA"/>
</dbReference>
<sequence>MCPIEGPTGARRPGTCVLSVAGRGFTPDRTPCGVAGRTGSSGLSRAGPRARCWREVPVRERRRSVVGSARLGSTSVDGGPTRERGQEIDRAFIGTRLAPFTVEVDRSEVASFAEVLGVGGGVFADLGVARAAKHPDLPVPPTFLFGLEFRNPSDVLTAMGVELRRVLHVEQGFVYHRTAYAGERLTFSTVITDIYGRGGMEFVVQDTAVTDTDGEPVADHHQIIAVRLSASVGEDR</sequence>
<dbReference type="CDD" id="cd03441">
    <property type="entry name" value="R_hydratase_like"/>
    <property type="match status" value="1"/>
</dbReference>
<feature type="domain" description="FAS1-like dehydratase" evidence="1">
    <location>
        <begin position="91"/>
        <end position="219"/>
    </location>
</feature>
<dbReference type="KEGG" id="sesp:BN6_21270"/>
<keyword evidence="3" id="KW-1185">Reference proteome</keyword>
<reference evidence="2 3" key="1">
    <citation type="journal article" date="2012" name="BMC Genomics">
        <title>Complete genome sequence of Saccharothrix espanaensis DSM 44229T and comparison to the other completely sequenced Pseudonocardiaceae.</title>
        <authorList>
            <person name="Strobel T."/>
            <person name="Al-Dilaimi A."/>
            <person name="Blom J."/>
            <person name="Gessner A."/>
            <person name="Kalinowski J."/>
            <person name="Luzhetska M."/>
            <person name="Puhler A."/>
            <person name="Szczepanowski R."/>
            <person name="Bechthold A."/>
            <person name="Ruckert C."/>
        </authorList>
    </citation>
    <scope>NUCLEOTIDE SEQUENCE [LARGE SCALE GENOMIC DNA]</scope>
    <source>
        <strain evidence="3">ATCC 51144 / DSM 44229 / JCM 9112 / NBRC 15066 / NRRL 15764</strain>
    </source>
</reference>
<evidence type="ECO:0000313" key="3">
    <source>
        <dbReference type="Proteomes" id="UP000006281"/>
    </source>
</evidence>
<dbReference type="InterPro" id="IPR029069">
    <property type="entry name" value="HotDog_dom_sf"/>
</dbReference>
<gene>
    <name evidence="2" type="ordered locus">BN6_21270</name>
</gene>
<dbReference type="eggNOG" id="COG2030">
    <property type="taxonomic scope" value="Bacteria"/>
</dbReference>
<dbReference type="HOGENOM" id="CLU_1174755_0_0_11"/>
<dbReference type="STRING" id="1179773.BN6_21270"/>
<dbReference type="AlphaFoldDB" id="K0JXH8"/>
<organism evidence="2 3">
    <name type="scientific">Saccharothrix espanaensis (strain ATCC 51144 / DSM 44229 / JCM 9112 / NBRC 15066 / NRRL 15764)</name>
    <dbReference type="NCBI Taxonomy" id="1179773"/>
    <lineage>
        <taxon>Bacteria</taxon>
        <taxon>Bacillati</taxon>
        <taxon>Actinomycetota</taxon>
        <taxon>Actinomycetes</taxon>
        <taxon>Pseudonocardiales</taxon>
        <taxon>Pseudonocardiaceae</taxon>
        <taxon>Saccharothrix</taxon>
    </lineage>
</organism>
<dbReference type="Pfam" id="PF13452">
    <property type="entry name" value="FAS1_DH_region"/>
    <property type="match status" value="1"/>
</dbReference>
<evidence type="ECO:0000313" key="2">
    <source>
        <dbReference type="EMBL" id="CCH29449.1"/>
    </source>
</evidence>
<proteinExistence type="predicted"/>
<dbReference type="PATRIC" id="fig|1179773.3.peg.2122"/>
<evidence type="ECO:0000259" key="1">
    <source>
        <dbReference type="Pfam" id="PF13452"/>
    </source>
</evidence>
<name>K0JXH8_SACES</name>